<dbReference type="InterPro" id="IPR006135">
    <property type="entry name" value="T3SS_substrate_exporter"/>
</dbReference>
<dbReference type="Gene3D" id="3.40.1690.10">
    <property type="entry name" value="secretion proteins EscU"/>
    <property type="match status" value="1"/>
</dbReference>
<dbReference type="EMBL" id="BMIF01000004">
    <property type="protein sequence ID" value="GGA64860.1"/>
    <property type="molecule type" value="Genomic_DNA"/>
</dbReference>
<evidence type="ECO:0000256" key="2">
    <source>
        <dbReference type="ARBA" id="ARBA00010690"/>
    </source>
</evidence>
<dbReference type="NCBIfam" id="TIGR01404">
    <property type="entry name" value="FlhB_rel_III"/>
    <property type="match status" value="1"/>
</dbReference>
<comment type="subcellular location">
    <subcellularLocation>
        <location evidence="1">Cell membrane</location>
        <topology evidence="1">Multi-pass membrane protein</topology>
    </subcellularLocation>
</comment>
<evidence type="ECO:0000313" key="10">
    <source>
        <dbReference type="EMBL" id="GGA64860.1"/>
    </source>
</evidence>
<comment type="similarity">
    <text evidence="2">Belongs to the type III secretion exporter family.</text>
</comment>
<feature type="region of interest" description="Disordered" evidence="8">
    <location>
        <begin position="1"/>
        <end position="23"/>
    </location>
</feature>
<gene>
    <name evidence="10" type="ORF">GCM10011385_18330</name>
</gene>
<reference evidence="10" key="1">
    <citation type="journal article" date="2014" name="Int. J. Syst. Evol. Microbiol.">
        <title>Complete genome sequence of Corynebacterium casei LMG S-19264T (=DSM 44701T), isolated from a smear-ripened cheese.</title>
        <authorList>
            <consortium name="US DOE Joint Genome Institute (JGI-PGF)"/>
            <person name="Walter F."/>
            <person name="Albersmeier A."/>
            <person name="Kalinowski J."/>
            <person name="Ruckert C."/>
        </authorList>
    </citation>
    <scope>NUCLEOTIDE SEQUENCE</scope>
    <source>
        <strain evidence="10">CGMCC 1.15320</strain>
    </source>
</reference>
<feature type="compositionally biased region" description="Polar residues" evidence="8">
    <location>
        <begin position="1"/>
        <end position="12"/>
    </location>
</feature>
<evidence type="ECO:0000256" key="9">
    <source>
        <dbReference type="SAM" id="Phobius"/>
    </source>
</evidence>
<keyword evidence="6" id="KW-0843">Virulence</keyword>
<dbReference type="Gene3D" id="6.10.250.2080">
    <property type="match status" value="1"/>
</dbReference>
<dbReference type="PANTHER" id="PTHR30531">
    <property type="entry name" value="FLAGELLAR BIOSYNTHETIC PROTEIN FLHB"/>
    <property type="match status" value="1"/>
</dbReference>
<evidence type="ECO:0000256" key="3">
    <source>
        <dbReference type="ARBA" id="ARBA00022475"/>
    </source>
</evidence>
<evidence type="ECO:0000256" key="1">
    <source>
        <dbReference type="ARBA" id="ARBA00004651"/>
    </source>
</evidence>
<reference evidence="10" key="2">
    <citation type="submission" date="2020-09" db="EMBL/GenBank/DDBJ databases">
        <authorList>
            <person name="Sun Q."/>
            <person name="Zhou Y."/>
        </authorList>
    </citation>
    <scope>NUCLEOTIDE SEQUENCE</scope>
    <source>
        <strain evidence="10">CGMCC 1.15320</strain>
    </source>
</reference>
<dbReference type="RefSeq" id="WP_188720738.1">
    <property type="nucleotide sequence ID" value="NZ_BMIF01000004.1"/>
</dbReference>
<evidence type="ECO:0000256" key="7">
    <source>
        <dbReference type="ARBA" id="ARBA00023136"/>
    </source>
</evidence>
<feature type="transmembrane region" description="Helical" evidence="9">
    <location>
        <begin position="86"/>
        <end position="119"/>
    </location>
</feature>
<protein>
    <submittedName>
        <fullName evidence="10">EscU/YscU/HrcU family type III secretion system export apparatus switch protein</fullName>
    </submittedName>
</protein>
<evidence type="ECO:0000256" key="8">
    <source>
        <dbReference type="SAM" id="MobiDB-lite"/>
    </source>
</evidence>
<dbReference type="GO" id="GO:0009306">
    <property type="term" value="P:protein secretion"/>
    <property type="evidence" value="ECO:0007669"/>
    <property type="project" value="InterPro"/>
</dbReference>
<dbReference type="PANTHER" id="PTHR30531:SF14">
    <property type="entry name" value="SURFACE PRESENTATION OF ANTIGENS PROTEIN SPAS"/>
    <property type="match status" value="1"/>
</dbReference>
<dbReference type="PRINTS" id="PR00950">
    <property type="entry name" value="TYPE3IMSPROT"/>
</dbReference>
<sequence>MSTGSSQKTEQPTPKRLEDARKKGQVARSQELVTTLSLFTVVAYLWLGWDLINQRLQGLFDSIAVHAREYPNHRTAVALYEAGLSFALILAPILGIVVVVGTFASFVQVGGLISVDAVIPKGDRINPGSGLRRIFSRRHAVELLKTILKIAVLVAILFGVIRDAIGPYVNSLYCNLGCQSGLTSLVLSRLIAYAAVAFFFIAVADVAFQRRAHIRSLMMTREEVKREFKEMEGDPLLKSKRRQLAQELAMEDRVRAAGRATAIIVNPTHLAVAIFYSAEKVPVPVVTAKGRNQEAYQMIGAAEKAGVPVFRNIMLARKLFADVEISQPVPEELFDAIAEVLAWIANNKEVLYSGRLPHGVIDMEDLRRKKESDSS</sequence>
<evidence type="ECO:0000256" key="6">
    <source>
        <dbReference type="ARBA" id="ARBA00023026"/>
    </source>
</evidence>
<organism evidence="10 11">
    <name type="scientific">Nitratireductor aestuarii</name>
    <dbReference type="NCBI Taxonomy" id="1735103"/>
    <lineage>
        <taxon>Bacteria</taxon>
        <taxon>Pseudomonadati</taxon>
        <taxon>Pseudomonadota</taxon>
        <taxon>Alphaproteobacteria</taxon>
        <taxon>Hyphomicrobiales</taxon>
        <taxon>Phyllobacteriaceae</taxon>
        <taxon>Nitratireductor</taxon>
    </lineage>
</organism>
<keyword evidence="5 9" id="KW-1133">Transmembrane helix</keyword>
<evidence type="ECO:0000256" key="5">
    <source>
        <dbReference type="ARBA" id="ARBA00022989"/>
    </source>
</evidence>
<dbReference type="AlphaFoldDB" id="A0A916RQV1"/>
<comment type="caution">
    <text evidence="10">The sequence shown here is derived from an EMBL/GenBank/DDBJ whole genome shotgun (WGS) entry which is preliminary data.</text>
</comment>
<feature type="transmembrane region" description="Helical" evidence="9">
    <location>
        <begin position="32"/>
        <end position="49"/>
    </location>
</feature>
<dbReference type="Proteomes" id="UP000636264">
    <property type="component" value="Unassembled WGS sequence"/>
</dbReference>
<accession>A0A916RQV1</accession>
<feature type="transmembrane region" description="Helical" evidence="9">
    <location>
        <begin position="140"/>
        <end position="161"/>
    </location>
</feature>
<dbReference type="Pfam" id="PF01312">
    <property type="entry name" value="Bac_export_2"/>
    <property type="match status" value="1"/>
</dbReference>
<keyword evidence="11" id="KW-1185">Reference proteome</keyword>
<keyword evidence="3" id="KW-1003">Cell membrane</keyword>
<dbReference type="InterPro" id="IPR029025">
    <property type="entry name" value="T3SS_substrate_exporter_C"/>
</dbReference>
<keyword evidence="7 9" id="KW-0472">Membrane</keyword>
<dbReference type="SUPFAM" id="SSF160544">
    <property type="entry name" value="EscU C-terminal domain-like"/>
    <property type="match status" value="1"/>
</dbReference>
<evidence type="ECO:0000313" key="11">
    <source>
        <dbReference type="Proteomes" id="UP000636264"/>
    </source>
</evidence>
<feature type="compositionally biased region" description="Basic and acidic residues" evidence="8">
    <location>
        <begin position="13"/>
        <end position="22"/>
    </location>
</feature>
<feature type="transmembrane region" description="Helical" evidence="9">
    <location>
        <begin position="190"/>
        <end position="208"/>
    </location>
</feature>
<dbReference type="InterPro" id="IPR006307">
    <property type="entry name" value="BsaZ-like"/>
</dbReference>
<evidence type="ECO:0000256" key="4">
    <source>
        <dbReference type="ARBA" id="ARBA00022692"/>
    </source>
</evidence>
<name>A0A916RQV1_9HYPH</name>
<keyword evidence="4 9" id="KW-0812">Transmembrane</keyword>
<proteinExistence type="inferred from homology"/>
<dbReference type="GO" id="GO:0005886">
    <property type="term" value="C:plasma membrane"/>
    <property type="evidence" value="ECO:0007669"/>
    <property type="project" value="UniProtKB-SubCell"/>
</dbReference>